<protein>
    <submittedName>
        <fullName evidence="7">Transcriptional regulator, TetR family</fullName>
    </submittedName>
</protein>
<dbReference type="SUPFAM" id="SSF46689">
    <property type="entry name" value="Homeodomain-like"/>
    <property type="match status" value="1"/>
</dbReference>
<keyword evidence="5" id="KW-0472">Membrane</keyword>
<dbReference type="InterPro" id="IPR001647">
    <property type="entry name" value="HTH_TetR"/>
</dbReference>
<keyword evidence="1" id="KW-0805">Transcription regulation</keyword>
<name>A0AA45WTZ4_9CLOT</name>
<evidence type="ECO:0000259" key="6">
    <source>
        <dbReference type="PROSITE" id="PS50977"/>
    </source>
</evidence>
<evidence type="ECO:0000256" key="3">
    <source>
        <dbReference type="ARBA" id="ARBA00023163"/>
    </source>
</evidence>
<evidence type="ECO:0000256" key="4">
    <source>
        <dbReference type="PROSITE-ProRule" id="PRU00335"/>
    </source>
</evidence>
<evidence type="ECO:0000313" key="8">
    <source>
        <dbReference type="Proteomes" id="UP001158066"/>
    </source>
</evidence>
<sequence>MSKRDDLLHHTYELFSKHGDSVSLSTIAEAASIKKASIYAHFDSKEDLLFQVINTHIQHYSCATKKQLEKLEKESLEVTLKQFYHFNLHYFHEPTRLLFWKRCLLLSEGPLKERVELAHRKVHDRNMKCLADRYLQDTHTYQKPSGSLPIFINSYLVLLLGMLYSLFTFEHDLSSYDHTFEVFWKGLRQHQVDFDASSIISDRLQSTKLHRSSGRRISGNNPY</sequence>
<dbReference type="Proteomes" id="UP001158066">
    <property type="component" value="Unassembled WGS sequence"/>
</dbReference>
<dbReference type="PRINTS" id="PR00455">
    <property type="entry name" value="HTHTETR"/>
</dbReference>
<feature type="domain" description="HTH tetR-type" evidence="6">
    <location>
        <begin position="1"/>
        <end position="60"/>
    </location>
</feature>
<organism evidence="7 8">
    <name type="scientific">Anoxynatronum buryatiense</name>
    <dbReference type="NCBI Taxonomy" id="489973"/>
    <lineage>
        <taxon>Bacteria</taxon>
        <taxon>Bacillati</taxon>
        <taxon>Bacillota</taxon>
        <taxon>Clostridia</taxon>
        <taxon>Eubacteriales</taxon>
        <taxon>Clostridiaceae</taxon>
        <taxon>Anoxynatronum</taxon>
    </lineage>
</organism>
<feature type="DNA-binding region" description="H-T-H motif" evidence="4">
    <location>
        <begin position="23"/>
        <end position="42"/>
    </location>
</feature>
<gene>
    <name evidence="7" type="ORF">SAMN06296020_102225</name>
</gene>
<keyword evidence="3" id="KW-0804">Transcription</keyword>
<keyword evidence="8" id="KW-1185">Reference proteome</keyword>
<feature type="transmembrane region" description="Helical" evidence="5">
    <location>
        <begin position="148"/>
        <end position="167"/>
    </location>
</feature>
<dbReference type="Gene3D" id="1.10.357.10">
    <property type="entry name" value="Tetracycline Repressor, domain 2"/>
    <property type="match status" value="1"/>
</dbReference>
<evidence type="ECO:0000256" key="1">
    <source>
        <dbReference type="ARBA" id="ARBA00023015"/>
    </source>
</evidence>
<dbReference type="PANTHER" id="PTHR47506:SF1">
    <property type="entry name" value="HTH-TYPE TRANSCRIPTIONAL REGULATOR YJDC"/>
    <property type="match status" value="1"/>
</dbReference>
<keyword evidence="5" id="KW-1133">Transmembrane helix</keyword>
<dbReference type="PROSITE" id="PS50977">
    <property type="entry name" value="HTH_TETR_2"/>
    <property type="match status" value="1"/>
</dbReference>
<evidence type="ECO:0000256" key="5">
    <source>
        <dbReference type="SAM" id="Phobius"/>
    </source>
</evidence>
<evidence type="ECO:0000313" key="7">
    <source>
        <dbReference type="EMBL" id="SMP44738.1"/>
    </source>
</evidence>
<dbReference type="Gene3D" id="1.10.10.60">
    <property type="entry name" value="Homeodomain-like"/>
    <property type="match status" value="1"/>
</dbReference>
<dbReference type="Pfam" id="PF00440">
    <property type="entry name" value="TetR_N"/>
    <property type="match status" value="1"/>
</dbReference>
<accession>A0AA45WTZ4</accession>
<proteinExistence type="predicted"/>
<dbReference type="PANTHER" id="PTHR47506">
    <property type="entry name" value="TRANSCRIPTIONAL REGULATORY PROTEIN"/>
    <property type="match status" value="1"/>
</dbReference>
<dbReference type="InterPro" id="IPR009057">
    <property type="entry name" value="Homeodomain-like_sf"/>
</dbReference>
<dbReference type="AlphaFoldDB" id="A0AA45WTZ4"/>
<dbReference type="GO" id="GO:0003677">
    <property type="term" value="F:DNA binding"/>
    <property type="evidence" value="ECO:0007669"/>
    <property type="project" value="UniProtKB-UniRule"/>
</dbReference>
<keyword evidence="2 4" id="KW-0238">DNA-binding</keyword>
<dbReference type="EMBL" id="FXUF01000002">
    <property type="protein sequence ID" value="SMP44738.1"/>
    <property type="molecule type" value="Genomic_DNA"/>
</dbReference>
<dbReference type="RefSeq" id="WP_283408134.1">
    <property type="nucleotide sequence ID" value="NZ_FXUF01000002.1"/>
</dbReference>
<keyword evidence="5" id="KW-0812">Transmembrane</keyword>
<reference evidence="7" key="1">
    <citation type="submission" date="2017-05" db="EMBL/GenBank/DDBJ databases">
        <authorList>
            <person name="Varghese N."/>
            <person name="Submissions S."/>
        </authorList>
    </citation>
    <scope>NUCLEOTIDE SEQUENCE</scope>
    <source>
        <strain evidence="7">Su22</strain>
    </source>
</reference>
<evidence type="ECO:0000256" key="2">
    <source>
        <dbReference type="ARBA" id="ARBA00023125"/>
    </source>
</evidence>
<comment type="caution">
    <text evidence="7">The sequence shown here is derived from an EMBL/GenBank/DDBJ whole genome shotgun (WGS) entry which is preliminary data.</text>
</comment>